<evidence type="ECO:0000313" key="2">
    <source>
        <dbReference type="Proteomes" id="UP000275846"/>
    </source>
</evidence>
<accession>A0A183SVR6</accession>
<reference evidence="3" key="1">
    <citation type="submission" date="2016-06" db="UniProtKB">
        <authorList>
            <consortium name="WormBaseParasite"/>
        </authorList>
    </citation>
    <scope>IDENTIFICATION</scope>
</reference>
<reference evidence="1 2" key="2">
    <citation type="submission" date="2018-11" db="EMBL/GenBank/DDBJ databases">
        <authorList>
            <consortium name="Pathogen Informatics"/>
        </authorList>
    </citation>
    <scope>NUCLEOTIDE SEQUENCE [LARGE SCALE GENOMIC DNA]</scope>
    <source>
        <strain evidence="1 2">NST_G2</strain>
    </source>
</reference>
<organism evidence="3">
    <name type="scientific">Schistocephalus solidus</name>
    <name type="common">Tapeworm</name>
    <dbReference type="NCBI Taxonomy" id="70667"/>
    <lineage>
        <taxon>Eukaryota</taxon>
        <taxon>Metazoa</taxon>
        <taxon>Spiralia</taxon>
        <taxon>Lophotrochozoa</taxon>
        <taxon>Platyhelminthes</taxon>
        <taxon>Cestoda</taxon>
        <taxon>Eucestoda</taxon>
        <taxon>Diphyllobothriidea</taxon>
        <taxon>Diphyllobothriidae</taxon>
        <taxon>Schistocephalus</taxon>
    </lineage>
</organism>
<name>A0A183SVR6_SCHSO</name>
<dbReference type="EMBL" id="UYSU01034592">
    <property type="protein sequence ID" value="VDL94701.1"/>
    <property type="molecule type" value="Genomic_DNA"/>
</dbReference>
<proteinExistence type="predicted"/>
<gene>
    <name evidence="1" type="ORF">SSLN_LOCUS8316</name>
</gene>
<dbReference type="PANTHER" id="PTHR47027:SF26">
    <property type="entry name" value="REVERSE TRANSCRIPTASE DOMAIN-CONTAINING PROTEIN"/>
    <property type="match status" value="1"/>
</dbReference>
<protein>
    <submittedName>
        <fullName evidence="1 3">Uncharacterized protein</fullName>
    </submittedName>
</protein>
<dbReference type="OrthoDB" id="425014at2759"/>
<dbReference type="WBParaSite" id="SSLN_0000864401-mRNA-1">
    <property type="protein sequence ID" value="SSLN_0000864401-mRNA-1"/>
    <property type="gene ID" value="SSLN_0000864401"/>
</dbReference>
<dbReference type="AlphaFoldDB" id="A0A183SVR6"/>
<dbReference type="Proteomes" id="UP000275846">
    <property type="component" value="Unassembled WGS sequence"/>
</dbReference>
<keyword evidence="2" id="KW-1185">Reference proteome</keyword>
<sequence>MDDGRQVQLMRRLTVSPRIDDEVAQRNSKASQAFGWLQASVWNRHGIHLNTKLKMYKAIILMILVYESDTWTVYLNQARKLNHFQRTGILSIHAMLRQVQLRWSGHLVIMDDKRLLKRLFYGDFATVTRQQGGQKRRYKDRLKKSLKQLQINPAT</sequence>
<evidence type="ECO:0000313" key="1">
    <source>
        <dbReference type="EMBL" id="VDL94701.1"/>
    </source>
</evidence>
<dbReference type="PANTHER" id="PTHR47027">
    <property type="entry name" value="REVERSE TRANSCRIPTASE DOMAIN-CONTAINING PROTEIN"/>
    <property type="match status" value="1"/>
</dbReference>
<evidence type="ECO:0000313" key="3">
    <source>
        <dbReference type="WBParaSite" id="SSLN_0000864401-mRNA-1"/>
    </source>
</evidence>